<dbReference type="InterPro" id="IPR013155">
    <property type="entry name" value="M/V/L/I-tRNA-synth_anticd-bd"/>
</dbReference>
<comment type="similarity">
    <text evidence="1 10">Belongs to the class-I aminoacyl-tRNA synthetase family. IleS type 1 subfamily.</text>
</comment>
<dbReference type="GO" id="GO:0000049">
    <property type="term" value="F:tRNA binding"/>
    <property type="evidence" value="ECO:0007669"/>
    <property type="project" value="InterPro"/>
</dbReference>
<dbReference type="InterPro" id="IPR010663">
    <property type="entry name" value="Znf_FPG/IleRS"/>
</dbReference>
<dbReference type="Pfam" id="PF00133">
    <property type="entry name" value="tRNA-synt_1"/>
    <property type="match status" value="1"/>
</dbReference>
<dbReference type="SUPFAM" id="SSF50677">
    <property type="entry name" value="ValRS/IleRS/LeuRS editing domain"/>
    <property type="match status" value="1"/>
</dbReference>
<dbReference type="NCBIfam" id="TIGR00392">
    <property type="entry name" value="ileS"/>
    <property type="match status" value="1"/>
</dbReference>
<sequence length="936" mass="104989">MSDYKKTLNLPATTFPMKGSLTQNEPKILDGWYQTDAYGAMIGANEGCTPYVLHDGPPYANGHIHIGHAMNKILKDVIVKHRNLTGRQAQYVPGWDCHGLPIELKVEQELGGKNKFSILEIRKKCREYALKYLDIQREEFKRLGVLGTWDKPYLTMTPDYETATARELANFYKLGSVQRNKKPIYWCGSCETALAEAEVEYDDHSSPSIYVRFPLQAEELARVFPQAPADDSFIVIWTTTPWTIPDNLAVAVHPDFEYDLVQVGGTFYILAKELVAGCAERFGWGEWSVRATVQGSALEGLVARHPFYDRPSPVVTADYVTLDAGTGCVHTAPGHGREDYETGLRHGLEILSPLDDEARFLPSVEFFGGKNVFEANPLVIAKLTEVGHLLGSEKIRHSYPHCWRCKKPVIFRATTQWFIAMEHDNLRGKTLGAIDNDVRWIPSWGKERIHSMIKFRPDWCISRQRMWGVPIIALLCKDCGDAYFDGDWAHGIVDRFATHPTGADYWFEAPLTEVVPKGLTCPKCGGTHWEKEDDILDVWFDSGTSFAAVVEGRPECSFPADLYLEGTDQHRGWFHSSLLASMGTRGVPPYKTVLTHGFVLDGQGRKMSKSIGNVVAPQEIIEKHGAEVLRLWVASENYQEDLRISDEILRRLVDAYRKIRNTCRFILGNLSDFNPATDLIATADMLALDRYALNMVRAKHQTIQAAYENFEFHKVYHTLHNLCTTDLSSYYLDIIKDRVYVNGATSLERRSAQTALYHMLLMIVGDMAPILSFTSEEIFQHLPEAMRPAGSTVFAMRVPEIEGALLTEEETAIWNLVFAVRGDVTRAIEPLRQSKELGHSLDAKVIIHATGEAFAALSGVASDLRDVFIVSQAQVTDQPAPAEAIQGEVEGVAVVIARALGEKCARCWIHDENLGTDPEHPTACPRCTKVLKEYHA</sequence>
<evidence type="ECO:0000256" key="2">
    <source>
        <dbReference type="ARBA" id="ARBA00022490"/>
    </source>
</evidence>
<dbReference type="Gene3D" id="3.40.50.620">
    <property type="entry name" value="HUPs"/>
    <property type="match status" value="2"/>
</dbReference>
<evidence type="ECO:0000256" key="7">
    <source>
        <dbReference type="ARBA" id="ARBA00023146"/>
    </source>
</evidence>
<comment type="subunit">
    <text evidence="10">Monomer.</text>
</comment>
<evidence type="ECO:0000256" key="8">
    <source>
        <dbReference type="ARBA" id="ARBA00025217"/>
    </source>
</evidence>
<dbReference type="Gene3D" id="1.10.730.20">
    <property type="match status" value="1"/>
</dbReference>
<dbReference type="InterPro" id="IPR002300">
    <property type="entry name" value="aa-tRNA-synth_Ia"/>
</dbReference>
<evidence type="ECO:0000256" key="4">
    <source>
        <dbReference type="ARBA" id="ARBA00022741"/>
    </source>
</evidence>
<dbReference type="Pfam" id="PF08264">
    <property type="entry name" value="Anticodon_1"/>
    <property type="match status" value="1"/>
</dbReference>
<evidence type="ECO:0000313" key="14">
    <source>
        <dbReference type="EMBL" id="SFK32266.1"/>
    </source>
</evidence>
<name>A0A1I3YM28_9BACT</name>
<keyword evidence="10" id="KW-0479">Metal-binding</keyword>
<dbReference type="CDD" id="cd00818">
    <property type="entry name" value="IleRS_core"/>
    <property type="match status" value="1"/>
</dbReference>
<dbReference type="Gene3D" id="1.10.10.830">
    <property type="entry name" value="Ile-tRNA synthetase CP2 domain-like"/>
    <property type="match status" value="1"/>
</dbReference>
<dbReference type="GO" id="GO:0005829">
    <property type="term" value="C:cytosol"/>
    <property type="evidence" value="ECO:0007669"/>
    <property type="project" value="TreeGrafter"/>
</dbReference>
<evidence type="ECO:0000256" key="9">
    <source>
        <dbReference type="ARBA" id="ARBA00048359"/>
    </source>
</evidence>
<dbReference type="Proteomes" id="UP000198635">
    <property type="component" value="Unassembled WGS sequence"/>
</dbReference>
<gene>
    <name evidence="10" type="primary">ileS</name>
    <name evidence="14" type="ORF">SAMN04488082_12063</name>
</gene>
<dbReference type="InterPro" id="IPR009008">
    <property type="entry name" value="Val/Leu/Ile-tRNA-synth_edit"/>
</dbReference>
<dbReference type="PROSITE" id="PS00178">
    <property type="entry name" value="AA_TRNA_LIGASE_I"/>
    <property type="match status" value="1"/>
</dbReference>
<dbReference type="GO" id="GO:0004822">
    <property type="term" value="F:isoleucine-tRNA ligase activity"/>
    <property type="evidence" value="ECO:0007669"/>
    <property type="project" value="UniProtKB-UniRule"/>
</dbReference>
<feature type="short sequence motif" description="'KMSKS' region" evidence="10">
    <location>
        <begin position="606"/>
        <end position="610"/>
    </location>
</feature>
<keyword evidence="3 10" id="KW-0436">Ligase</keyword>
<dbReference type="GO" id="GO:0008270">
    <property type="term" value="F:zinc ion binding"/>
    <property type="evidence" value="ECO:0007669"/>
    <property type="project" value="UniProtKB-UniRule"/>
</dbReference>
<dbReference type="GO" id="GO:0005524">
    <property type="term" value="F:ATP binding"/>
    <property type="evidence" value="ECO:0007669"/>
    <property type="project" value="UniProtKB-UniRule"/>
</dbReference>
<feature type="binding site" evidence="10">
    <location>
        <position position="907"/>
    </location>
    <ligand>
        <name>Zn(2+)</name>
        <dbReference type="ChEBI" id="CHEBI:29105"/>
    </ligand>
</feature>
<dbReference type="SUPFAM" id="SSF52374">
    <property type="entry name" value="Nucleotidylyl transferase"/>
    <property type="match status" value="1"/>
</dbReference>
<feature type="binding site" evidence="10">
    <location>
        <position position="927"/>
    </location>
    <ligand>
        <name>Zn(2+)</name>
        <dbReference type="ChEBI" id="CHEBI:29105"/>
    </ligand>
</feature>
<dbReference type="EMBL" id="FORX01000020">
    <property type="protein sequence ID" value="SFK32266.1"/>
    <property type="molecule type" value="Genomic_DNA"/>
</dbReference>
<dbReference type="FunFam" id="1.10.730.20:FF:000001">
    <property type="entry name" value="Isoleucine--tRNA ligase"/>
    <property type="match status" value="1"/>
</dbReference>
<dbReference type="PRINTS" id="PR00984">
    <property type="entry name" value="TRNASYNTHILE"/>
</dbReference>
<dbReference type="GO" id="GO:0002161">
    <property type="term" value="F:aminoacyl-tRNA deacylase activity"/>
    <property type="evidence" value="ECO:0007669"/>
    <property type="project" value="InterPro"/>
</dbReference>
<keyword evidence="5 10" id="KW-0067">ATP-binding</keyword>
<keyword evidence="7 10" id="KW-0030">Aminoacyl-tRNA synthetase</keyword>
<organism evidence="14 15">
    <name type="scientific">Desulfomicrobium apsheronum</name>
    <dbReference type="NCBI Taxonomy" id="52560"/>
    <lineage>
        <taxon>Bacteria</taxon>
        <taxon>Pseudomonadati</taxon>
        <taxon>Thermodesulfobacteriota</taxon>
        <taxon>Desulfovibrionia</taxon>
        <taxon>Desulfovibrionales</taxon>
        <taxon>Desulfomicrobiaceae</taxon>
        <taxon>Desulfomicrobium</taxon>
    </lineage>
</organism>
<dbReference type="SUPFAM" id="SSF47323">
    <property type="entry name" value="Anticodon-binding domain of a subclass of class I aminoacyl-tRNA synthetases"/>
    <property type="match status" value="1"/>
</dbReference>
<dbReference type="Pfam" id="PF06827">
    <property type="entry name" value="zf-FPG_IleRS"/>
    <property type="match status" value="1"/>
</dbReference>
<keyword evidence="2 10" id="KW-0963">Cytoplasm</keyword>
<dbReference type="InterPro" id="IPR050081">
    <property type="entry name" value="Ile-tRNA_ligase"/>
</dbReference>
<comment type="cofactor">
    <cofactor evidence="10">
        <name>Zn(2+)</name>
        <dbReference type="ChEBI" id="CHEBI:29105"/>
    </cofactor>
    <text evidence="10">Binds 1 zinc ion per subunit.</text>
</comment>
<dbReference type="InterPro" id="IPR014729">
    <property type="entry name" value="Rossmann-like_a/b/a_fold"/>
</dbReference>
<comment type="catalytic activity">
    <reaction evidence="9 10">
        <text>tRNA(Ile) + L-isoleucine + ATP = L-isoleucyl-tRNA(Ile) + AMP + diphosphate</text>
        <dbReference type="Rhea" id="RHEA:11060"/>
        <dbReference type="Rhea" id="RHEA-COMP:9666"/>
        <dbReference type="Rhea" id="RHEA-COMP:9695"/>
        <dbReference type="ChEBI" id="CHEBI:30616"/>
        <dbReference type="ChEBI" id="CHEBI:33019"/>
        <dbReference type="ChEBI" id="CHEBI:58045"/>
        <dbReference type="ChEBI" id="CHEBI:78442"/>
        <dbReference type="ChEBI" id="CHEBI:78528"/>
        <dbReference type="ChEBI" id="CHEBI:456215"/>
        <dbReference type="EC" id="6.1.1.5"/>
    </reaction>
</comment>
<evidence type="ECO:0000256" key="1">
    <source>
        <dbReference type="ARBA" id="ARBA00006887"/>
    </source>
</evidence>
<feature type="domain" description="Zinc finger FPG/IleRS-type" evidence="12">
    <location>
        <begin position="901"/>
        <end position="930"/>
    </location>
</feature>
<feature type="binding site" evidence="10">
    <location>
        <position position="924"/>
    </location>
    <ligand>
        <name>Zn(2+)</name>
        <dbReference type="ChEBI" id="CHEBI:29105"/>
    </ligand>
</feature>
<feature type="domain" description="Aminoacyl-tRNA synthetase class Ia" evidence="11">
    <location>
        <begin position="28"/>
        <end position="645"/>
    </location>
</feature>
<protein>
    <recommendedName>
        <fullName evidence="10">Isoleucine--tRNA ligase</fullName>
        <ecNumber evidence="10">6.1.1.5</ecNumber>
    </recommendedName>
    <alternativeName>
        <fullName evidence="10">Isoleucyl-tRNA synthetase</fullName>
        <shortName evidence="10">IleRS</shortName>
    </alternativeName>
</protein>
<feature type="binding site" evidence="10">
    <location>
        <position position="904"/>
    </location>
    <ligand>
        <name>Zn(2+)</name>
        <dbReference type="ChEBI" id="CHEBI:29105"/>
    </ligand>
</feature>
<dbReference type="HAMAP" id="MF_02002">
    <property type="entry name" value="Ile_tRNA_synth_type1"/>
    <property type="match status" value="1"/>
</dbReference>
<dbReference type="EC" id="6.1.1.5" evidence="10"/>
<dbReference type="PANTHER" id="PTHR42765:SF1">
    <property type="entry name" value="ISOLEUCINE--TRNA LIGASE, MITOCHONDRIAL"/>
    <property type="match status" value="1"/>
</dbReference>
<dbReference type="Gene3D" id="3.90.740.10">
    <property type="entry name" value="Valyl/Leucyl/Isoleucyl-tRNA synthetase, editing domain"/>
    <property type="match status" value="1"/>
</dbReference>
<keyword evidence="10" id="KW-0862">Zinc</keyword>
<evidence type="ECO:0000256" key="3">
    <source>
        <dbReference type="ARBA" id="ARBA00022598"/>
    </source>
</evidence>
<feature type="binding site" evidence="10">
    <location>
        <position position="609"/>
    </location>
    <ligand>
        <name>ATP</name>
        <dbReference type="ChEBI" id="CHEBI:30616"/>
    </ligand>
</feature>
<comment type="domain">
    <text evidence="10">IleRS has two distinct active sites: one for aminoacylation and one for editing. The misactivated valine is translocated from the active site to the editing site, which sterically excludes the correctly activated isoleucine. The single editing site contains two valyl binding pockets, one specific for each substrate (Val-AMP or Val-tRNA(Ile)).</text>
</comment>
<dbReference type="GO" id="GO:0006428">
    <property type="term" value="P:isoleucyl-tRNA aminoacylation"/>
    <property type="evidence" value="ECO:0007669"/>
    <property type="project" value="UniProtKB-UniRule"/>
</dbReference>
<dbReference type="OrthoDB" id="9810365at2"/>
<evidence type="ECO:0000313" key="15">
    <source>
        <dbReference type="Proteomes" id="UP000198635"/>
    </source>
</evidence>
<proteinExistence type="inferred from homology"/>
<evidence type="ECO:0000259" key="12">
    <source>
        <dbReference type="Pfam" id="PF06827"/>
    </source>
</evidence>
<evidence type="ECO:0000256" key="6">
    <source>
        <dbReference type="ARBA" id="ARBA00022917"/>
    </source>
</evidence>
<dbReference type="RefSeq" id="WP_092378108.1">
    <property type="nucleotide sequence ID" value="NZ_FORX01000020.1"/>
</dbReference>
<evidence type="ECO:0000256" key="10">
    <source>
        <dbReference type="HAMAP-Rule" id="MF_02002"/>
    </source>
</evidence>
<evidence type="ECO:0000256" key="5">
    <source>
        <dbReference type="ARBA" id="ARBA00022840"/>
    </source>
</evidence>
<dbReference type="InterPro" id="IPR002301">
    <property type="entry name" value="Ile-tRNA-ligase"/>
</dbReference>
<evidence type="ECO:0000259" key="13">
    <source>
        <dbReference type="Pfam" id="PF08264"/>
    </source>
</evidence>
<dbReference type="PANTHER" id="PTHR42765">
    <property type="entry name" value="SOLEUCYL-TRNA SYNTHETASE"/>
    <property type="match status" value="1"/>
</dbReference>
<dbReference type="InterPro" id="IPR033708">
    <property type="entry name" value="Anticodon_Ile_BEm"/>
</dbReference>
<keyword evidence="4 10" id="KW-0547">Nucleotide-binding</keyword>
<feature type="short sequence motif" description="'HIGH' region" evidence="10">
    <location>
        <begin position="58"/>
        <end position="68"/>
    </location>
</feature>
<dbReference type="InterPro" id="IPR001412">
    <property type="entry name" value="aa-tRNA-synth_I_CS"/>
</dbReference>
<feature type="binding site" evidence="10">
    <location>
        <position position="565"/>
    </location>
    <ligand>
        <name>L-isoleucyl-5'-AMP</name>
        <dbReference type="ChEBI" id="CHEBI:178002"/>
    </ligand>
</feature>
<reference evidence="15" key="1">
    <citation type="submission" date="2016-10" db="EMBL/GenBank/DDBJ databases">
        <authorList>
            <person name="Varghese N."/>
            <person name="Submissions S."/>
        </authorList>
    </citation>
    <scope>NUCLEOTIDE SEQUENCE [LARGE SCALE GENOMIC DNA]</scope>
    <source>
        <strain evidence="15">DSM 5918</strain>
    </source>
</reference>
<keyword evidence="15" id="KW-1185">Reference proteome</keyword>
<dbReference type="CDD" id="cd07960">
    <property type="entry name" value="Anticodon_Ia_Ile_BEm"/>
    <property type="match status" value="1"/>
</dbReference>
<comment type="subcellular location">
    <subcellularLocation>
        <location evidence="10">Cytoplasm</location>
    </subcellularLocation>
</comment>
<keyword evidence="6 10" id="KW-0648">Protein biosynthesis</keyword>
<evidence type="ECO:0000259" key="11">
    <source>
        <dbReference type="Pfam" id="PF00133"/>
    </source>
</evidence>
<dbReference type="InterPro" id="IPR023585">
    <property type="entry name" value="Ile-tRNA-ligase_type1"/>
</dbReference>
<dbReference type="AlphaFoldDB" id="A0A1I3YM28"/>
<feature type="domain" description="Methionyl/Valyl/Leucyl/Isoleucyl-tRNA synthetase anticodon-binding" evidence="13">
    <location>
        <begin position="689"/>
        <end position="847"/>
    </location>
</feature>
<dbReference type="STRING" id="52560.SAMN04488082_12063"/>
<comment type="function">
    <text evidence="8 10">Catalyzes the attachment of isoleucine to tRNA(Ile). As IleRS can inadvertently accommodate and process structurally similar amino acids such as valine, to avoid such errors it has two additional distinct tRNA(Ile)-dependent editing activities. One activity is designated as 'pretransfer' editing and involves the hydrolysis of activated Val-AMP. The other activity is designated 'posttransfer' editing and involves deacylation of mischarged Val-tRNA(Ile).</text>
</comment>
<accession>A0A1I3YM28</accession>
<dbReference type="InterPro" id="IPR009080">
    <property type="entry name" value="tRNAsynth_Ia_anticodon-bd"/>
</dbReference>